<evidence type="ECO:0000313" key="1">
    <source>
        <dbReference type="EMBL" id="GLR86514.1"/>
    </source>
</evidence>
<dbReference type="Proteomes" id="UP001156905">
    <property type="component" value="Unassembled WGS sequence"/>
</dbReference>
<reference evidence="2" key="1">
    <citation type="journal article" date="2019" name="Int. J. Syst. Evol. Microbiol.">
        <title>The Global Catalogue of Microorganisms (GCM) 10K type strain sequencing project: providing services to taxonomists for standard genome sequencing and annotation.</title>
        <authorList>
            <consortium name="The Broad Institute Genomics Platform"/>
            <consortium name="The Broad Institute Genome Sequencing Center for Infectious Disease"/>
            <person name="Wu L."/>
            <person name="Ma J."/>
        </authorList>
    </citation>
    <scope>NUCLEOTIDE SEQUENCE [LARGE SCALE GENOMIC DNA]</scope>
    <source>
        <strain evidence="2">NBRC 102520</strain>
    </source>
</reference>
<organism evidence="1 2">
    <name type="scientific">Bradyrhizobium iriomotense</name>
    <dbReference type="NCBI Taxonomy" id="441950"/>
    <lineage>
        <taxon>Bacteria</taxon>
        <taxon>Pseudomonadati</taxon>
        <taxon>Pseudomonadota</taxon>
        <taxon>Alphaproteobacteria</taxon>
        <taxon>Hyphomicrobiales</taxon>
        <taxon>Nitrobacteraceae</taxon>
        <taxon>Bradyrhizobium</taxon>
    </lineage>
</organism>
<evidence type="ECO:0000313" key="2">
    <source>
        <dbReference type="Proteomes" id="UP001156905"/>
    </source>
</evidence>
<dbReference type="EMBL" id="BSOW01000010">
    <property type="protein sequence ID" value="GLR86514.1"/>
    <property type="molecule type" value="Genomic_DNA"/>
</dbReference>
<comment type="caution">
    <text evidence="1">The sequence shown here is derived from an EMBL/GenBank/DDBJ whole genome shotgun (WGS) entry which is preliminary data.</text>
</comment>
<sequence length="130" mass="14673">MSLSGTIAKCTPTFRNIAVRSKTEAGYNFADLVLVAEARPQSLRGTLNRGLIEALLQQALLRFRNQLGGLLVFRSFGIHGHFKNMTQQRIQFTKRVSGNRSRYPQLARSGGEPTKVRVTIRNRRSEQTIE</sequence>
<protein>
    <submittedName>
        <fullName evidence="1">Uncharacterized protein</fullName>
    </submittedName>
</protein>
<name>A0ABQ6AWD4_9BRAD</name>
<accession>A0ABQ6AWD4</accession>
<proteinExistence type="predicted"/>
<keyword evidence="2" id="KW-1185">Reference proteome</keyword>
<gene>
    <name evidence="1" type="ORF">GCM10007857_32250</name>
</gene>